<keyword evidence="3 9" id="KW-0479">Metal-binding</keyword>
<evidence type="ECO:0000256" key="8">
    <source>
        <dbReference type="ARBA" id="ARBA00048348"/>
    </source>
</evidence>
<dbReference type="GO" id="GO:0008270">
    <property type="term" value="F:zinc ion binding"/>
    <property type="evidence" value="ECO:0007669"/>
    <property type="project" value="UniProtKB-UniRule"/>
</dbReference>
<comment type="catalytic activity">
    <reaction evidence="8 9">
        <text>hydrogencarbonate + H(+) = CO2 + H2O</text>
        <dbReference type="Rhea" id="RHEA:10748"/>
        <dbReference type="ChEBI" id="CHEBI:15377"/>
        <dbReference type="ChEBI" id="CHEBI:15378"/>
        <dbReference type="ChEBI" id="CHEBI:16526"/>
        <dbReference type="ChEBI" id="CHEBI:17544"/>
        <dbReference type="EC" id="4.2.1.1"/>
    </reaction>
</comment>
<gene>
    <name evidence="11" type="ORF">AAHA92_19767</name>
</gene>
<accession>A0ABD1GF22</accession>
<dbReference type="InterPro" id="IPR001148">
    <property type="entry name" value="CA_dom"/>
</dbReference>
<organism evidence="11 12">
    <name type="scientific">Salvia divinorum</name>
    <name type="common">Maria pastora</name>
    <name type="synonym">Diviner's sage</name>
    <dbReference type="NCBI Taxonomy" id="28513"/>
    <lineage>
        <taxon>Eukaryota</taxon>
        <taxon>Viridiplantae</taxon>
        <taxon>Streptophyta</taxon>
        <taxon>Embryophyta</taxon>
        <taxon>Tracheophyta</taxon>
        <taxon>Spermatophyta</taxon>
        <taxon>Magnoliopsida</taxon>
        <taxon>eudicotyledons</taxon>
        <taxon>Gunneridae</taxon>
        <taxon>Pentapetalae</taxon>
        <taxon>asterids</taxon>
        <taxon>lamiids</taxon>
        <taxon>Lamiales</taxon>
        <taxon>Lamiaceae</taxon>
        <taxon>Nepetoideae</taxon>
        <taxon>Mentheae</taxon>
        <taxon>Salviinae</taxon>
        <taxon>Salvia</taxon>
        <taxon>Salvia subgen. Calosphace</taxon>
    </lineage>
</organism>
<dbReference type="GO" id="GO:0004089">
    <property type="term" value="F:carbonate dehydratase activity"/>
    <property type="evidence" value="ECO:0007669"/>
    <property type="project" value="UniProtKB-UniRule"/>
</dbReference>
<keyword evidence="12" id="KW-1185">Reference proteome</keyword>
<evidence type="ECO:0000259" key="10">
    <source>
        <dbReference type="PROSITE" id="PS51144"/>
    </source>
</evidence>
<dbReference type="InterPro" id="IPR036398">
    <property type="entry name" value="CA_dom_sf"/>
</dbReference>
<evidence type="ECO:0000256" key="9">
    <source>
        <dbReference type="RuleBase" id="RU367011"/>
    </source>
</evidence>
<evidence type="ECO:0000256" key="3">
    <source>
        <dbReference type="ARBA" id="ARBA00022723"/>
    </source>
</evidence>
<protein>
    <recommendedName>
        <fullName evidence="2 9">Carbonic anhydrase</fullName>
        <ecNumber evidence="2 9">4.2.1.1</ecNumber>
    </recommendedName>
</protein>
<dbReference type="SUPFAM" id="SSF51069">
    <property type="entry name" value="Carbonic anhydrase"/>
    <property type="match status" value="1"/>
</dbReference>
<dbReference type="PANTHER" id="PTHR18952:SF208">
    <property type="entry name" value="CARBONIC ANHYDRASE XA-RELATED"/>
    <property type="match status" value="1"/>
</dbReference>
<comment type="similarity">
    <text evidence="9">Belongs to the alpha-carbonic anhydrase family.</text>
</comment>
<dbReference type="AlphaFoldDB" id="A0ABD1GF22"/>
<keyword evidence="4 9" id="KW-0732">Signal</keyword>
<dbReference type="InterPro" id="IPR018338">
    <property type="entry name" value="Carbonic_anhydrase_a-class_CS"/>
</dbReference>
<evidence type="ECO:0000256" key="1">
    <source>
        <dbReference type="ARBA" id="ARBA00001947"/>
    </source>
</evidence>
<comment type="caution">
    <text evidence="11">The sequence shown here is derived from an EMBL/GenBank/DDBJ whole genome shotgun (WGS) entry which is preliminary data.</text>
</comment>
<dbReference type="SMART" id="SM01057">
    <property type="entry name" value="Carb_anhydrase"/>
    <property type="match status" value="1"/>
</dbReference>
<dbReference type="FunFam" id="3.10.200.10:FF:000007">
    <property type="entry name" value="Alpha carbonic anhydrase 3"/>
    <property type="match status" value="1"/>
</dbReference>
<sequence>MIFSKKRVCEFSFMFLVLAASIAALARAHEVDDEREFSYDERSGVGPSRWGAIHPEWEHCNSGKMQSPIDLLNKRVKIVSHLGKLKRSYKPANATLINRGHDMMLRWTNNAGHIKINGTKFHLRQCHWHSPSEHTLDGRKFDMEVHLVHESDDGRTTVIGVMYKIGRPDTFISMLKPGFEALREVKDIEKSIGVVDPYLVKFGSRKYYRYIGSLTVPPCTPNIIWSIVRKVRTVTREQVHLIREAVHDTLEVNARPIQRTNGRSMELYRPSDPKN</sequence>
<dbReference type="Gene3D" id="3.10.200.10">
    <property type="entry name" value="Alpha carbonic anhydrase"/>
    <property type="match status" value="1"/>
</dbReference>
<dbReference type="PANTHER" id="PTHR18952">
    <property type="entry name" value="CARBONIC ANHYDRASE"/>
    <property type="match status" value="1"/>
</dbReference>
<dbReference type="CDD" id="cd03124">
    <property type="entry name" value="alpha_CA_prokaryotic_like"/>
    <property type="match status" value="1"/>
</dbReference>
<feature type="chain" id="PRO_5044533093" description="Carbonic anhydrase" evidence="9">
    <location>
        <begin position="29"/>
        <end position="275"/>
    </location>
</feature>
<evidence type="ECO:0000256" key="6">
    <source>
        <dbReference type="ARBA" id="ARBA00023180"/>
    </source>
</evidence>
<dbReference type="EC" id="4.2.1.1" evidence="2 9"/>
<feature type="signal peptide" evidence="9">
    <location>
        <begin position="1"/>
        <end position="28"/>
    </location>
</feature>
<comment type="cofactor">
    <cofactor evidence="1 9">
        <name>Zn(2+)</name>
        <dbReference type="ChEBI" id="CHEBI:29105"/>
    </cofactor>
</comment>
<dbReference type="InterPro" id="IPR023561">
    <property type="entry name" value="Carbonic_anhydrase_a-class"/>
</dbReference>
<dbReference type="InterPro" id="IPR041891">
    <property type="entry name" value="Alpha_CA_prokaryot-like"/>
</dbReference>
<keyword evidence="5 9" id="KW-0862">Zinc</keyword>
<keyword evidence="6" id="KW-0325">Glycoprotein</keyword>
<evidence type="ECO:0000313" key="12">
    <source>
        <dbReference type="Proteomes" id="UP001567538"/>
    </source>
</evidence>
<name>A0ABD1GF22_SALDI</name>
<evidence type="ECO:0000256" key="7">
    <source>
        <dbReference type="ARBA" id="ARBA00023239"/>
    </source>
</evidence>
<dbReference type="PROSITE" id="PS00162">
    <property type="entry name" value="ALPHA_CA_1"/>
    <property type="match status" value="1"/>
</dbReference>
<dbReference type="PROSITE" id="PS51144">
    <property type="entry name" value="ALPHA_CA_2"/>
    <property type="match status" value="1"/>
</dbReference>
<evidence type="ECO:0000313" key="11">
    <source>
        <dbReference type="EMBL" id="KAL1542713.1"/>
    </source>
</evidence>
<evidence type="ECO:0000256" key="4">
    <source>
        <dbReference type="ARBA" id="ARBA00022729"/>
    </source>
</evidence>
<keyword evidence="7 9" id="KW-0456">Lyase</keyword>
<evidence type="ECO:0000256" key="2">
    <source>
        <dbReference type="ARBA" id="ARBA00012925"/>
    </source>
</evidence>
<reference evidence="11 12" key="1">
    <citation type="submission" date="2024-06" db="EMBL/GenBank/DDBJ databases">
        <title>A chromosome level genome sequence of Diviner's sage (Salvia divinorum).</title>
        <authorList>
            <person name="Ford S.A."/>
            <person name="Ro D.-K."/>
            <person name="Ness R.W."/>
            <person name="Phillips M.A."/>
        </authorList>
    </citation>
    <scope>NUCLEOTIDE SEQUENCE [LARGE SCALE GENOMIC DNA]</scope>
    <source>
        <strain evidence="11">SAF-2024a</strain>
        <tissue evidence="11">Leaf</tissue>
    </source>
</reference>
<comment type="function">
    <text evidence="9">Reversible hydration of carbon dioxide.</text>
</comment>
<dbReference type="EMBL" id="JBEAFC010000008">
    <property type="protein sequence ID" value="KAL1542713.1"/>
    <property type="molecule type" value="Genomic_DNA"/>
</dbReference>
<dbReference type="Proteomes" id="UP001567538">
    <property type="component" value="Unassembled WGS sequence"/>
</dbReference>
<evidence type="ECO:0000256" key="5">
    <source>
        <dbReference type="ARBA" id="ARBA00022833"/>
    </source>
</evidence>
<proteinExistence type="inferred from homology"/>
<feature type="domain" description="Alpha-carbonic anhydrase" evidence="10">
    <location>
        <begin position="35"/>
        <end position="269"/>
    </location>
</feature>
<dbReference type="Pfam" id="PF00194">
    <property type="entry name" value="Carb_anhydrase"/>
    <property type="match status" value="1"/>
</dbReference>